<proteinExistence type="predicted"/>
<dbReference type="Gramene" id="OB08G14040.1">
    <property type="protein sequence ID" value="OB08G14040.1"/>
    <property type="gene ID" value="OB08G14040"/>
</dbReference>
<dbReference type="FunFam" id="3.30.40.10:FF:000881">
    <property type="entry name" value="Os08g0162400 protein"/>
    <property type="match status" value="1"/>
</dbReference>
<dbReference type="HOGENOM" id="CLU_574093_0_0_1"/>
<comment type="pathway">
    <text evidence="3 11">Protein modification; protein ubiquitination.</text>
</comment>
<organism evidence="14">
    <name type="scientific">Oryza brachyantha</name>
    <name type="common">malo sina</name>
    <dbReference type="NCBI Taxonomy" id="4533"/>
    <lineage>
        <taxon>Eukaryota</taxon>
        <taxon>Viridiplantae</taxon>
        <taxon>Streptophyta</taxon>
        <taxon>Embryophyta</taxon>
        <taxon>Tracheophyta</taxon>
        <taxon>Spermatophyta</taxon>
        <taxon>Magnoliopsida</taxon>
        <taxon>Liliopsida</taxon>
        <taxon>Poales</taxon>
        <taxon>Poaceae</taxon>
        <taxon>BOP clade</taxon>
        <taxon>Oryzoideae</taxon>
        <taxon>Oryzeae</taxon>
        <taxon>Oryzinae</taxon>
        <taxon>Oryza</taxon>
    </lineage>
</organism>
<evidence type="ECO:0000313" key="15">
    <source>
        <dbReference type="Proteomes" id="UP000006038"/>
    </source>
</evidence>
<evidence type="ECO:0000256" key="12">
    <source>
        <dbReference type="SAM" id="MobiDB-lite"/>
    </source>
</evidence>
<dbReference type="eggNOG" id="KOG0823">
    <property type="taxonomic scope" value="Eukaryota"/>
</dbReference>
<dbReference type="GeneID" id="102722883"/>
<dbReference type="KEGG" id="obr:102722883"/>
<feature type="region of interest" description="Disordered" evidence="12">
    <location>
        <begin position="1"/>
        <end position="61"/>
    </location>
</feature>
<comment type="function">
    <text evidence="11">E3 ubiquitin-protein ligase.</text>
</comment>
<dbReference type="STRING" id="4533.J3MQM5"/>
<dbReference type="GO" id="GO:0061630">
    <property type="term" value="F:ubiquitin protein ligase activity"/>
    <property type="evidence" value="ECO:0007669"/>
    <property type="project" value="UniProtKB-UniRule"/>
</dbReference>
<evidence type="ECO:0000256" key="7">
    <source>
        <dbReference type="ARBA" id="ARBA00022786"/>
    </source>
</evidence>
<comment type="catalytic activity">
    <reaction evidence="1 11">
        <text>S-ubiquitinyl-[E2 ubiquitin-conjugating enzyme]-L-cysteine + [acceptor protein]-L-lysine = [E2 ubiquitin-conjugating enzyme]-L-cysteine + N(6)-ubiquitinyl-[acceptor protein]-L-lysine.</text>
        <dbReference type="EC" id="2.3.2.27"/>
    </reaction>
</comment>
<sequence length="494" mass="52433">MDLNLYLGLPPLPQPPGRLDVAADYPPPPNSGGSAVVVANEQRSSSEPQEVAVAPPAATPPLPVVVPTPPAGAAYSPSNALSTPEQVLVDPVAAWLVDPVDQRAVPLETPSNMAMASSAPAQFARYDAEFVQALEAAGERRRPQTWLVQSGRAIPTALIRGAEIAAARRESAQASPAATERMTPENRLRRLIQVSDQHRIGRGGPGQVSRGHHENSPEADSLAQSINRSHNSLEASRRQKLDGDGKVGKTDAAKKDDSCGGCHGSFECNICLESAKDPVVTPCGHLFCWPCIYQWLHRHSEYSDCPVCKSELFEVNVTPIYGRGSAEQNSPINGIKIPPRPSAQRTESLRQQLQMPDRGIANMVRRLIQNQDIVAGQAASSAGVERTGASAPRPRARGRRQARQDQNATAPVPATQQQVGNADTGGGNQAPLPPPDANDAAPAVAVAPQQSSSVEQASTSSTVGVAVGGPAQGRRSRNSESTPTTTRRTRRRQQ</sequence>
<feature type="region of interest" description="Disordered" evidence="12">
    <location>
        <begin position="377"/>
        <end position="494"/>
    </location>
</feature>
<evidence type="ECO:0000256" key="8">
    <source>
        <dbReference type="ARBA" id="ARBA00022833"/>
    </source>
</evidence>
<dbReference type="PROSITE" id="PS00518">
    <property type="entry name" value="ZF_RING_1"/>
    <property type="match status" value="1"/>
</dbReference>
<evidence type="ECO:0000256" key="9">
    <source>
        <dbReference type="ARBA" id="ARBA00023136"/>
    </source>
</evidence>
<dbReference type="GO" id="GO:0005789">
    <property type="term" value="C:endoplasmic reticulum membrane"/>
    <property type="evidence" value="ECO:0007669"/>
    <property type="project" value="UniProtKB-SubCell"/>
</dbReference>
<reference evidence="14" key="2">
    <citation type="submission" date="2013-04" db="UniProtKB">
        <authorList>
            <consortium name="EnsemblPlants"/>
        </authorList>
    </citation>
    <scope>IDENTIFICATION</scope>
</reference>
<feature type="region of interest" description="Disordered" evidence="12">
    <location>
        <begin position="192"/>
        <end position="259"/>
    </location>
</feature>
<dbReference type="InterPro" id="IPR045103">
    <property type="entry name" value="RNF5/RNF185-like"/>
</dbReference>
<evidence type="ECO:0000259" key="13">
    <source>
        <dbReference type="PROSITE" id="PS50089"/>
    </source>
</evidence>
<dbReference type="PANTHER" id="PTHR12313">
    <property type="entry name" value="E3 UBIQUITIN-PROTEIN LIGASE RNF5-RELATED"/>
    <property type="match status" value="1"/>
</dbReference>
<feature type="domain" description="RING-type" evidence="13">
    <location>
        <begin position="268"/>
        <end position="309"/>
    </location>
</feature>
<dbReference type="Proteomes" id="UP000006038">
    <property type="component" value="Chromosome 8"/>
</dbReference>
<evidence type="ECO:0000256" key="4">
    <source>
        <dbReference type="ARBA" id="ARBA00022679"/>
    </source>
</evidence>
<dbReference type="GO" id="GO:0006511">
    <property type="term" value="P:ubiquitin-dependent protein catabolic process"/>
    <property type="evidence" value="ECO:0007669"/>
    <property type="project" value="UniProtKB-UniRule"/>
</dbReference>
<keyword evidence="15" id="KW-1185">Reference proteome</keyword>
<keyword evidence="7 11" id="KW-0833">Ubl conjugation pathway</keyword>
<evidence type="ECO:0000256" key="11">
    <source>
        <dbReference type="RuleBase" id="RU369090"/>
    </source>
</evidence>
<feature type="compositionally biased region" description="Basic and acidic residues" evidence="12">
    <location>
        <begin position="235"/>
        <end position="258"/>
    </location>
</feature>
<reference evidence="14" key="1">
    <citation type="journal article" date="2013" name="Nat. Commun.">
        <title>Whole-genome sequencing of Oryza brachyantha reveals mechanisms underlying Oryza genome evolution.</title>
        <authorList>
            <person name="Chen J."/>
            <person name="Huang Q."/>
            <person name="Gao D."/>
            <person name="Wang J."/>
            <person name="Lang Y."/>
            <person name="Liu T."/>
            <person name="Li B."/>
            <person name="Bai Z."/>
            <person name="Luis Goicoechea J."/>
            <person name="Liang C."/>
            <person name="Chen C."/>
            <person name="Zhang W."/>
            <person name="Sun S."/>
            <person name="Liao Y."/>
            <person name="Zhang X."/>
            <person name="Yang L."/>
            <person name="Song C."/>
            <person name="Wang M."/>
            <person name="Shi J."/>
            <person name="Liu G."/>
            <person name="Liu J."/>
            <person name="Zhou H."/>
            <person name="Zhou W."/>
            <person name="Yu Q."/>
            <person name="An N."/>
            <person name="Chen Y."/>
            <person name="Cai Q."/>
            <person name="Wang B."/>
            <person name="Liu B."/>
            <person name="Min J."/>
            <person name="Huang Y."/>
            <person name="Wu H."/>
            <person name="Li Z."/>
            <person name="Zhang Y."/>
            <person name="Yin Y."/>
            <person name="Song W."/>
            <person name="Jiang J."/>
            <person name="Jackson S.A."/>
            <person name="Wing R.A."/>
            <person name="Wang J."/>
            <person name="Chen M."/>
        </authorList>
    </citation>
    <scope>NUCLEOTIDE SEQUENCE [LARGE SCALE GENOMIC DNA]</scope>
    <source>
        <strain evidence="14">cv. IRGC 101232</strain>
    </source>
</reference>
<feature type="compositionally biased region" description="Low complexity" evidence="12">
    <location>
        <begin position="437"/>
        <end position="463"/>
    </location>
</feature>
<dbReference type="SUPFAM" id="SSF57850">
    <property type="entry name" value="RING/U-box"/>
    <property type="match status" value="1"/>
</dbReference>
<feature type="compositionally biased region" description="Polar residues" evidence="12">
    <location>
        <begin position="405"/>
        <end position="421"/>
    </location>
</feature>
<feature type="region of interest" description="Disordered" evidence="12">
    <location>
        <begin position="329"/>
        <end position="351"/>
    </location>
</feature>
<keyword evidence="11" id="KW-0256">Endoplasmic reticulum</keyword>
<evidence type="ECO:0000256" key="10">
    <source>
        <dbReference type="PROSITE-ProRule" id="PRU00175"/>
    </source>
</evidence>
<accession>J3MQM5</accession>
<keyword evidence="6 10" id="KW-0863">Zinc-finger</keyword>
<keyword evidence="5 11" id="KW-0479">Metal-binding</keyword>
<dbReference type="OrthoDB" id="302966at2759"/>
<dbReference type="GO" id="GO:0008270">
    <property type="term" value="F:zinc ion binding"/>
    <property type="evidence" value="ECO:0007669"/>
    <property type="project" value="UniProtKB-KW"/>
</dbReference>
<dbReference type="EC" id="2.3.2.27" evidence="11"/>
<keyword evidence="4 11" id="KW-0808">Transferase</keyword>
<name>J3MQM5_ORYBR</name>
<dbReference type="AlphaFoldDB" id="J3MQM5"/>
<dbReference type="Gene3D" id="3.30.40.10">
    <property type="entry name" value="Zinc/RING finger domain, C3HC4 (zinc finger)"/>
    <property type="match status" value="1"/>
</dbReference>
<keyword evidence="8 11" id="KW-0862">Zinc</keyword>
<feature type="compositionally biased region" description="Polar residues" evidence="12">
    <location>
        <begin position="222"/>
        <end position="234"/>
    </location>
</feature>
<dbReference type="InterPro" id="IPR001841">
    <property type="entry name" value="Znf_RING"/>
</dbReference>
<comment type="subcellular location">
    <subcellularLocation>
        <location evidence="2">Endomembrane system</location>
    </subcellularLocation>
    <subcellularLocation>
        <location evidence="11">Endoplasmic reticulum membrane</location>
        <topology evidence="11">Single-pass type IV membrane protein</topology>
    </subcellularLocation>
</comment>
<dbReference type="GO" id="GO:0016567">
    <property type="term" value="P:protein ubiquitination"/>
    <property type="evidence" value="ECO:0007669"/>
    <property type="project" value="UniProtKB-UniPathway"/>
</dbReference>
<dbReference type="SMART" id="SM00184">
    <property type="entry name" value="RING"/>
    <property type="match status" value="1"/>
</dbReference>
<evidence type="ECO:0000256" key="3">
    <source>
        <dbReference type="ARBA" id="ARBA00004906"/>
    </source>
</evidence>
<evidence type="ECO:0000313" key="14">
    <source>
        <dbReference type="EnsemblPlants" id="OB08G14040.1"/>
    </source>
</evidence>
<evidence type="ECO:0000256" key="2">
    <source>
        <dbReference type="ARBA" id="ARBA00004308"/>
    </source>
</evidence>
<dbReference type="InterPro" id="IPR017907">
    <property type="entry name" value="Znf_RING_CS"/>
</dbReference>
<dbReference type="UniPathway" id="UPA00143"/>
<evidence type="ECO:0000256" key="1">
    <source>
        <dbReference type="ARBA" id="ARBA00000900"/>
    </source>
</evidence>
<dbReference type="CDD" id="cd16745">
    <property type="entry name" value="RING-HC_AtRMA-like"/>
    <property type="match status" value="1"/>
</dbReference>
<dbReference type="InterPro" id="IPR013083">
    <property type="entry name" value="Znf_RING/FYVE/PHD"/>
</dbReference>
<evidence type="ECO:0000256" key="5">
    <source>
        <dbReference type="ARBA" id="ARBA00022723"/>
    </source>
</evidence>
<dbReference type="EnsemblPlants" id="OB08G14040.1">
    <property type="protein sequence ID" value="OB08G14040.1"/>
    <property type="gene ID" value="OB08G14040"/>
</dbReference>
<keyword evidence="9" id="KW-0472">Membrane</keyword>
<comment type="domain">
    <text evidence="11">The RING-type zinc finger domain is responsible for E3 ligase activity.</text>
</comment>
<dbReference type="PROSITE" id="PS50089">
    <property type="entry name" value="ZF_RING_2"/>
    <property type="match status" value="1"/>
</dbReference>
<dbReference type="InterPro" id="IPR018957">
    <property type="entry name" value="Znf_C3HC4_RING-type"/>
</dbReference>
<dbReference type="OMA" id="GTRRRMD"/>
<protein>
    <recommendedName>
        <fullName evidence="11">E3 ubiquitin-protein ligase RMA</fullName>
        <ecNumber evidence="11">2.3.2.27</ecNumber>
    </recommendedName>
    <alternativeName>
        <fullName evidence="11">Protein RING membrane-anchor</fullName>
    </alternativeName>
    <alternativeName>
        <fullName evidence="11">RING-type E3 ubiquitin transferase RMA</fullName>
    </alternativeName>
</protein>
<evidence type="ECO:0000256" key="6">
    <source>
        <dbReference type="ARBA" id="ARBA00022771"/>
    </source>
</evidence>
<dbReference type="Pfam" id="PF00097">
    <property type="entry name" value="zf-C3HC4"/>
    <property type="match status" value="1"/>
</dbReference>